<evidence type="ECO:0000313" key="2">
    <source>
        <dbReference type="Proteomes" id="UP001217838"/>
    </source>
</evidence>
<dbReference type="SUPFAM" id="SSF53756">
    <property type="entry name" value="UDP-Glycosyltransferase/glycogen phosphorylase"/>
    <property type="match status" value="1"/>
</dbReference>
<keyword evidence="2" id="KW-1185">Reference proteome</keyword>
<comment type="caution">
    <text evidence="1">The sequence shown here is derived from an EMBL/GenBank/DDBJ whole genome shotgun (WGS) entry which is preliminary data.</text>
</comment>
<dbReference type="Proteomes" id="UP001217838">
    <property type="component" value="Unassembled WGS sequence"/>
</dbReference>
<keyword evidence="1" id="KW-0808">Transferase</keyword>
<proteinExistence type="predicted"/>
<gene>
    <name evidence="1" type="ORF">POL58_11580</name>
</gene>
<dbReference type="EMBL" id="JAQNDN010000004">
    <property type="protein sequence ID" value="MDC0668384.1"/>
    <property type="molecule type" value="Genomic_DNA"/>
</dbReference>
<evidence type="ECO:0000313" key="1">
    <source>
        <dbReference type="EMBL" id="MDC0668384.1"/>
    </source>
</evidence>
<dbReference type="RefSeq" id="WP_271997461.1">
    <property type="nucleotide sequence ID" value="NZ_JAQNDN010000004.1"/>
</dbReference>
<name>A0ABT5B4C8_9BACT</name>
<reference evidence="1 2" key="1">
    <citation type="submission" date="2022-11" db="EMBL/GenBank/DDBJ databases">
        <title>Minimal conservation of predation-associated metabolite biosynthetic gene clusters underscores biosynthetic potential of Myxococcota including descriptions for ten novel species: Archangium lansinium sp. nov., Myxococcus landrumus sp. nov., Nannocystis bai.</title>
        <authorList>
            <person name="Ahearne A."/>
            <person name="Stevens C."/>
            <person name="Dowd S."/>
        </authorList>
    </citation>
    <scope>NUCLEOTIDE SEQUENCE [LARGE SCALE GENOMIC DNA]</scope>
    <source>
        <strain evidence="1 2">NCELM</strain>
    </source>
</reference>
<keyword evidence="1" id="KW-0328">Glycosyltransferase</keyword>
<sequence length="373" mass="41042">MNIRDAGSAPDRDGAVGSVADDYDVLCVSGRPWGAPWCRQLLARCARRRRVFYVEAARATAGPPRLDFHRPEPRLVVATQYLPRGDHRAAALPGLLDRLLDDHAVRSFVLWHDSPQVARDCRQLRPLVTVYDRTDPRWAPFAGEGSTCPADLVFVSGHEVAVAEADPPASTHAFLGGADIEHFRRARGRLPEPLDQAAIPGPRLGVLGPIDADVDLELLAGIADLRTDFQLVLLGGVQVRPGRLPRRSNIHYLGDKPHAQLPAYLAGWDVALLPYTRAREPERPLEDLAAGRPLVATPLPGVINPYGVQGLAAIADSPEEFVVAVECELRRTERRRWLQRVDAFLGERSWDRTWIAMEALISAAVDNRSTAVP</sequence>
<dbReference type="EC" id="2.4.-.-" evidence="1"/>
<dbReference type="Gene3D" id="3.40.50.2000">
    <property type="entry name" value="Glycogen Phosphorylase B"/>
    <property type="match status" value="1"/>
</dbReference>
<accession>A0ABT5B4C8</accession>
<dbReference type="GO" id="GO:0016757">
    <property type="term" value="F:glycosyltransferase activity"/>
    <property type="evidence" value="ECO:0007669"/>
    <property type="project" value="UniProtKB-KW"/>
</dbReference>
<protein>
    <submittedName>
        <fullName evidence="1">Glycosyltransferase</fullName>
        <ecNumber evidence="1">2.4.-.-</ecNumber>
    </submittedName>
</protein>
<organism evidence="1 2">
    <name type="scientific">Nannocystis radixulma</name>
    <dbReference type="NCBI Taxonomy" id="2995305"/>
    <lineage>
        <taxon>Bacteria</taxon>
        <taxon>Pseudomonadati</taxon>
        <taxon>Myxococcota</taxon>
        <taxon>Polyangia</taxon>
        <taxon>Nannocystales</taxon>
        <taxon>Nannocystaceae</taxon>
        <taxon>Nannocystis</taxon>
    </lineage>
</organism>
<dbReference type="Pfam" id="PF13692">
    <property type="entry name" value="Glyco_trans_1_4"/>
    <property type="match status" value="1"/>
</dbReference>